<dbReference type="SUPFAM" id="SSF56281">
    <property type="entry name" value="Metallo-hydrolase/oxidoreductase"/>
    <property type="match status" value="1"/>
</dbReference>
<dbReference type="CDD" id="cd16292">
    <property type="entry name" value="CPSF3-like_MBL-fold"/>
    <property type="match status" value="1"/>
</dbReference>
<keyword evidence="3" id="KW-0507">mRNA processing</keyword>
<dbReference type="GO" id="GO:0004521">
    <property type="term" value="F:RNA endonuclease activity"/>
    <property type="evidence" value="ECO:0007669"/>
    <property type="project" value="TreeGrafter"/>
</dbReference>
<dbReference type="GO" id="GO:0008270">
    <property type="term" value="F:zinc ion binding"/>
    <property type="evidence" value="ECO:0007669"/>
    <property type="project" value="UniProtKB-KW"/>
</dbReference>
<dbReference type="InterPro" id="IPR011108">
    <property type="entry name" value="RMMBL"/>
</dbReference>
<evidence type="ECO:0000256" key="3">
    <source>
        <dbReference type="ARBA" id="ARBA00022664"/>
    </source>
</evidence>
<dbReference type="SMART" id="SM00849">
    <property type="entry name" value="Lactamase_B"/>
    <property type="match status" value="1"/>
</dbReference>
<evidence type="ECO:0000256" key="10">
    <source>
        <dbReference type="ARBA" id="ARBA00023242"/>
    </source>
</evidence>
<keyword evidence="12" id="KW-0863">Zinc-finger</keyword>
<keyword evidence="4" id="KW-0540">Nuclease</keyword>
<evidence type="ECO:0000256" key="13">
    <source>
        <dbReference type="SAM" id="Coils"/>
    </source>
</evidence>
<keyword evidence="6" id="KW-0255">Endonuclease</keyword>
<evidence type="ECO:0000256" key="9">
    <source>
        <dbReference type="ARBA" id="ARBA00022884"/>
    </source>
</evidence>
<feature type="region of interest" description="Disordered" evidence="14">
    <location>
        <begin position="525"/>
        <end position="554"/>
    </location>
</feature>
<dbReference type="Pfam" id="PF16661">
    <property type="entry name" value="Lactamase_B_6"/>
    <property type="match status" value="1"/>
</dbReference>
<comment type="caution">
    <text evidence="16">The sequence shown here is derived from an EMBL/GenBank/DDBJ whole genome shotgun (WGS) entry which is preliminary data.</text>
</comment>
<feature type="non-terminal residue" evidence="16">
    <location>
        <position position="1"/>
    </location>
</feature>
<evidence type="ECO:0000256" key="7">
    <source>
        <dbReference type="ARBA" id="ARBA00022801"/>
    </source>
</evidence>
<proteinExistence type="inferred from homology"/>
<keyword evidence="9" id="KW-0694">RNA-binding</keyword>
<evidence type="ECO:0000256" key="8">
    <source>
        <dbReference type="ARBA" id="ARBA00022833"/>
    </source>
</evidence>
<dbReference type="InterPro" id="IPR021718">
    <property type="entry name" value="CPSF73-100_C"/>
</dbReference>
<evidence type="ECO:0000256" key="5">
    <source>
        <dbReference type="ARBA" id="ARBA00022723"/>
    </source>
</evidence>
<evidence type="ECO:0000256" key="12">
    <source>
        <dbReference type="PROSITE-ProRule" id="PRU00042"/>
    </source>
</evidence>
<dbReference type="Proteomes" id="UP000668214">
    <property type="component" value="Unassembled WGS sequence"/>
</dbReference>
<dbReference type="InterPro" id="IPR013087">
    <property type="entry name" value="Znf_C2H2_type"/>
</dbReference>
<dbReference type="PROSITE" id="PS50157">
    <property type="entry name" value="ZINC_FINGER_C2H2_2"/>
    <property type="match status" value="2"/>
</dbReference>
<evidence type="ECO:0000256" key="4">
    <source>
        <dbReference type="ARBA" id="ARBA00022722"/>
    </source>
</evidence>
<feature type="region of interest" description="Disordered" evidence="14">
    <location>
        <begin position="200"/>
        <end position="231"/>
    </location>
</feature>
<comment type="similarity">
    <text evidence="11">Belongs to the metallo-beta-lactamase superfamily. RNA-metabolizing metallo-beta-lactamase-like family. CPSF3 subfamily.</text>
</comment>
<keyword evidence="17" id="KW-1185">Reference proteome</keyword>
<keyword evidence="5" id="KW-0479">Metal-binding</keyword>
<dbReference type="PROSITE" id="PS00028">
    <property type="entry name" value="ZINC_FINGER_C2H2_1"/>
    <property type="match status" value="3"/>
</dbReference>
<dbReference type="PANTHER" id="PTHR11203">
    <property type="entry name" value="CLEAVAGE AND POLYADENYLATION SPECIFICITY FACTOR FAMILY MEMBER"/>
    <property type="match status" value="1"/>
</dbReference>
<dbReference type="FunFam" id="3.60.15.10:FF:000005">
    <property type="entry name" value="Cleavage and polyadenylation specificity factor subunit 3"/>
    <property type="match status" value="1"/>
</dbReference>
<feature type="domain" description="C2H2-type" evidence="15">
    <location>
        <begin position="898"/>
        <end position="926"/>
    </location>
</feature>
<reference evidence="16" key="1">
    <citation type="submission" date="2020-02" db="EMBL/GenBank/DDBJ databases">
        <title>Relaxed selection underlies rapid genomic changes in the transitions from sociality to social parasitism in ants.</title>
        <authorList>
            <person name="Bi X."/>
        </authorList>
    </citation>
    <scope>NUCLEOTIDE SEQUENCE</scope>
    <source>
        <strain evidence="16">BGI-DK2014c</strain>
        <tissue evidence="16">Whole body</tissue>
    </source>
</reference>
<feature type="compositionally biased region" description="Acidic residues" evidence="14">
    <location>
        <begin position="530"/>
        <end position="554"/>
    </location>
</feature>
<comment type="cofactor">
    <cofactor evidence="1">
        <name>Zn(2+)</name>
        <dbReference type="ChEBI" id="CHEBI:29105"/>
    </cofactor>
</comment>
<dbReference type="Pfam" id="PF11718">
    <property type="entry name" value="CPSF73-100_C"/>
    <property type="match status" value="1"/>
</dbReference>
<evidence type="ECO:0000256" key="2">
    <source>
        <dbReference type="ARBA" id="ARBA00004123"/>
    </source>
</evidence>
<evidence type="ECO:0000256" key="14">
    <source>
        <dbReference type="SAM" id="MobiDB-lite"/>
    </source>
</evidence>
<evidence type="ECO:0000256" key="1">
    <source>
        <dbReference type="ARBA" id="ARBA00001947"/>
    </source>
</evidence>
<dbReference type="Pfam" id="PF10996">
    <property type="entry name" value="Beta-Casp"/>
    <property type="match status" value="1"/>
</dbReference>
<evidence type="ECO:0000256" key="6">
    <source>
        <dbReference type="ARBA" id="ARBA00022759"/>
    </source>
</evidence>
<evidence type="ECO:0000256" key="11">
    <source>
        <dbReference type="ARBA" id="ARBA00061099"/>
    </source>
</evidence>
<feature type="compositionally biased region" description="Polar residues" evidence="14">
    <location>
        <begin position="219"/>
        <end position="229"/>
    </location>
</feature>
<organism evidence="16 17">
    <name type="scientific">Pseudoatta argentina</name>
    <dbReference type="NCBI Taxonomy" id="621737"/>
    <lineage>
        <taxon>Eukaryota</taxon>
        <taxon>Metazoa</taxon>
        <taxon>Ecdysozoa</taxon>
        <taxon>Arthropoda</taxon>
        <taxon>Hexapoda</taxon>
        <taxon>Insecta</taxon>
        <taxon>Pterygota</taxon>
        <taxon>Neoptera</taxon>
        <taxon>Endopterygota</taxon>
        <taxon>Hymenoptera</taxon>
        <taxon>Apocrita</taxon>
        <taxon>Aculeata</taxon>
        <taxon>Formicoidea</taxon>
        <taxon>Formicidae</taxon>
        <taxon>Myrmicinae</taxon>
        <taxon>Pseudoatta</taxon>
    </lineage>
</organism>
<dbReference type="GO" id="GO:0005847">
    <property type="term" value="C:mRNA cleavage and polyadenylation specificity factor complex"/>
    <property type="evidence" value="ECO:0007669"/>
    <property type="project" value="TreeGrafter"/>
</dbReference>
<dbReference type="InterPro" id="IPR050698">
    <property type="entry name" value="MBL"/>
</dbReference>
<feature type="non-terminal residue" evidence="16">
    <location>
        <position position="1736"/>
    </location>
</feature>
<comment type="subcellular location">
    <subcellularLocation>
        <location evidence="2">Nucleus</location>
    </subcellularLocation>
</comment>
<dbReference type="SMART" id="SM00355">
    <property type="entry name" value="ZnF_C2H2"/>
    <property type="match status" value="3"/>
</dbReference>
<feature type="coiled-coil region" evidence="13">
    <location>
        <begin position="364"/>
        <end position="402"/>
    </location>
</feature>
<feature type="region of interest" description="Disordered" evidence="14">
    <location>
        <begin position="602"/>
        <end position="636"/>
    </location>
</feature>
<dbReference type="GO" id="GO:0006398">
    <property type="term" value="P:mRNA 3'-end processing by stem-loop binding and cleavage"/>
    <property type="evidence" value="ECO:0007669"/>
    <property type="project" value="UniProtKB-ARBA"/>
</dbReference>
<feature type="domain" description="C2H2-type" evidence="15">
    <location>
        <begin position="1008"/>
        <end position="1036"/>
    </location>
</feature>
<protein>
    <submittedName>
        <fullName evidence="16">CPSF3 factor</fullName>
    </submittedName>
</protein>
<dbReference type="Gene3D" id="3.40.50.10890">
    <property type="match status" value="1"/>
</dbReference>
<dbReference type="Gene3D" id="3.60.15.10">
    <property type="entry name" value="Ribonuclease Z/Hydroxyacylglutathione hydrolase-like"/>
    <property type="match status" value="1"/>
</dbReference>
<feature type="region of interest" description="Disordered" evidence="14">
    <location>
        <begin position="33"/>
        <end position="54"/>
    </location>
</feature>
<dbReference type="SMART" id="SM01098">
    <property type="entry name" value="CPSF73-100_C"/>
    <property type="match status" value="1"/>
</dbReference>
<evidence type="ECO:0000259" key="15">
    <source>
        <dbReference type="PROSITE" id="PS50157"/>
    </source>
</evidence>
<name>A0A836EWM7_9HYME</name>
<keyword evidence="8" id="KW-0862">Zinc</keyword>
<keyword evidence="7" id="KW-0378">Hydrolase</keyword>
<dbReference type="InterPro" id="IPR036866">
    <property type="entry name" value="RibonucZ/Hydroxyglut_hydro"/>
</dbReference>
<gene>
    <name evidence="16" type="primary">Cpsf73</name>
    <name evidence="16" type="ORF">G6Z78_0003139</name>
</gene>
<keyword evidence="13" id="KW-0175">Coiled coil</keyword>
<dbReference type="GO" id="GO:0003723">
    <property type="term" value="F:RNA binding"/>
    <property type="evidence" value="ECO:0007669"/>
    <property type="project" value="UniProtKB-KW"/>
</dbReference>
<dbReference type="SMART" id="SM01027">
    <property type="entry name" value="Beta-Casp"/>
    <property type="match status" value="1"/>
</dbReference>
<dbReference type="InterPro" id="IPR001279">
    <property type="entry name" value="Metallo-B-lactamas"/>
</dbReference>
<sequence>MELNSAGTSVGAVACPVCTLYLREGISLQKHLDTHPKEQAPHTSSQVSQNTHISTHSPYPVGPIFECPPISTMMPPQFTSFSYQQFVNNGTMMIPQYAMAPQANQMMQMLYNPYGMYQQQIPTVQMISPVAAVPGATTRIRPVVTIAGESNVRTLTVPVNSSEPKQILPEILPETDTESGQVIPDVNLSVSPVLHNEDTSIRAREESDNSVLSIDHRGQQAQSSTSPDDSTVHEYNAISRSITISCAIDNTDEKVESVLPDMMDDEPSNNISTTDLQCKSATYEQPETQQFTQQVIEEGYVNVSDRMTPTIDIESVACEHDSEMICDDRPASRNSNVNDNVESPRDIVAIDTLKDSVQSKFNSSEKLENLITIMETELNNASLQKENDIQNDQEKLADLKEKTTVDKKESVIHDTVVIPDSHEKDHHILSDVQEGDKWDSSNFLTNELRLLEKTCSPHTIDCSKMNEALDRLQRTFHSNNYKYSFSAPASPLARRKSRKVVRRYSSRSEHGSCENLSVYRADFDTAAMHDDDDDEDDDEDDEDVDERIDEEDNFDEADMEIEEIPSPHTPFADCGVRSHTPLSTISGISVLRVRKDLSKPCSPTSMHSFHHVDSDSATHDEDSNGVGNATEKDPIDCSQVDEEKIKTDNLRQETQVAVCESVAKIQESSSSYAYHQSVITEHISSFPVIHSQSSVLMHESYSITTSTKTQNLLNLSESINPTTSTESRSFHSAKSLMPKQSMELLNINEDAHAGPMNVFEFDGLQILVPSTFISDSSQKAVSATSQQSMASSEGAIGIDEEVKSINMRADETMPPRGELSEQESNGCTEQSAWQLYMGQESSRMSTSYDLLARESWEESEGSDNEISGPLLDSRSLATHFTSSLFLDRDRKTPTKRTFKCPHCSEVFDCPKERRVHSTTVHKDAMPSSSRDQLDQPEVKDIKLLDSRMNMFDDIFMPSIHMQQHMYHHQQPMLHQLQPPSQPGSDGLTKAEADQKIGENLVIPSNIEVVCTICNQRFNSEKSLQAHHRRMHIADVNKRIRETAKRINYFNKMSTKRKSDTQVPAEESDLLSIRPLGAGQEVGRSCIMLEFKGKKIMLDCGIHPGLSGMDALPFVDLVEADEIDLLLISHFHLDHCGALPWFLLKTSFKGRCFMTHATKAIYRWLLSDYIKVSNIATEQMLYTESDLETSMDKIETINFHEEKDMFGIKFWAYNAGHVLGAAMFMIEIAGVKILYTGDFSRQEDRHLMAAEIPNIHPDVLITESTYGTHIHEKREDREGRFTNLVHEIVNRGGRCLIPVFALGRAQELLLILDEYWSQHSELHEIPIYYASSLAKKCMAVYQTYVNAMNDKIRRQIAINNPFVFKHISNLKGIDHFEDIGPCVVMASPGMMQSGLSRELFESWCTDAKNGVIIAGYCVEGTLAKTILSEPEEITTMSGQKLPLKMSVDYISFSAHTDYQQTSEFIRTLKPPHVVLVHGEQNEMGRLKAALQREYEDDPNTTMEIHNPRNTVAVELYFRGEKTAKVMGTLAMETPRPGQTLSGVLVKRNFNYHMLAPCDMSKYTDMSMSQVIQRQSVYFSASLPVLKHLLTQIAGHLEVVDDKKLRIFKNVDVTIDGKIITMEWIATPVNDMYADSVLTAILQAEIMDQSPKVLPAPTKMDRMHFKECLIEMLQEMFGEDSVPKIFKGEKLYVTVDGKKAHIDLLNLDVTSKDETFQQIVQTAVTKLHQSLAPPSDVI</sequence>
<dbReference type="FunFam" id="3.40.50.10890:FF:000001">
    <property type="entry name" value="Cleavage and polyadenylation specificity factor subunit 3"/>
    <property type="match status" value="1"/>
</dbReference>
<feature type="compositionally biased region" description="Basic and acidic residues" evidence="14">
    <location>
        <begin position="610"/>
        <end position="622"/>
    </location>
</feature>
<dbReference type="GO" id="GO:0004534">
    <property type="term" value="F:5'-3' RNA exonuclease activity"/>
    <property type="evidence" value="ECO:0007669"/>
    <property type="project" value="TreeGrafter"/>
</dbReference>
<dbReference type="PANTHER" id="PTHR11203:SF11">
    <property type="entry name" value="CLEAVAGE AND POLYADENYLATION SPECIFICITY FACTOR SUBUNIT 3"/>
    <property type="match status" value="1"/>
</dbReference>
<keyword evidence="10" id="KW-0539">Nucleus</keyword>
<dbReference type="EMBL" id="JAANIA010001052">
    <property type="protein sequence ID" value="KAG5321931.1"/>
    <property type="molecule type" value="Genomic_DNA"/>
</dbReference>
<accession>A0A836EWM7</accession>
<dbReference type="InterPro" id="IPR022712">
    <property type="entry name" value="Beta_Casp"/>
</dbReference>
<evidence type="ECO:0000313" key="17">
    <source>
        <dbReference type="Proteomes" id="UP000668214"/>
    </source>
</evidence>
<evidence type="ECO:0000313" key="16">
    <source>
        <dbReference type="EMBL" id="KAG5321931.1"/>
    </source>
</evidence>
<feature type="compositionally biased region" description="Polar residues" evidence="14">
    <location>
        <begin position="41"/>
        <end position="54"/>
    </location>
</feature>
<dbReference type="Pfam" id="PF07521">
    <property type="entry name" value="RMMBL"/>
    <property type="match status" value="1"/>
</dbReference>